<dbReference type="OrthoDB" id="210680at2"/>
<reference evidence="2 3" key="1">
    <citation type="submission" date="2019-02" db="EMBL/GenBank/DDBJ databases">
        <title>Deep-cultivation of Planctomycetes and their phenomic and genomic characterization uncovers novel biology.</title>
        <authorList>
            <person name="Wiegand S."/>
            <person name="Jogler M."/>
            <person name="Boedeker C."/>
            <person name="Pinto D."/>
            <person name="Vollmers J."/>
            <person name="Rivas-Marin E."/>
            <person name="Kohn T."/>
            <person name="Peeters S.H."/>
            <person name="Heuer A."/>
            <person name="Rast P."/>
            <person name="Oberbeckmann S."/>
            <person name="Bunk B."/>
            <person name="Jeske O."/>
            <person name="Meyerdierks A."/>
            <person name="Storesund J.E."/>
            <person name="Kallscheuer N."/>
            <person name="Luecker S."/>
            <person name="Lage O.M."/>
            <person name="Pohl T."/>
            <person name="Merkel B.J."/>
            <person name="Hornburger P."/>
            <person name="Mueller R.-W."/>
            <person name="Bruemmer F."/>
            <person name="Labrenz M."/>
            <person name="Spormann A.M."/>
            <person name="Op den Camp H."/>
            <person name="Overmann J."/>
            <person name="Amann R."/>
            <person name="Jetten M.S.M."/>
            <person name="Mascher T."/>
            <person name="Medema M.H."/>
            <person name="Devos D.P."/>
            <person name="Kaster A.-K."/>
            <person name="Ovreas L."/>
            <person name="Rohde M."/>
            <person name="Galperin M.Y."/>
            <person name="Jogler C."/>
        </authorList>
    </citation>
    <scope>NUCLEOTIDE SEQUENCE [LARGE SCALE GENOMIC DNA]</scope>
    <source>
        <strain evidence="2 3">Pla110</strain>
    </source>
</reference>
<keyword evidence="3" id="KW-1185">Reference proteome</keyword>
<dbReference type="KEGG" id="plon:Pla110_04710"/>
<keyword evidence="1" id="KW-0732">Signal</keyword>
<dbReference type="PROSITE" id="PS51257">
    <property type="entry name" value="PROKAR_LIPOPROTEIN"/>
    <property type="match status" value="1"/>
</dbReference>
<feature type="signal peptide" evidence="1">
    <location>
        <begin position="1"/>
        <end position="25"/>
    </location>
</feature>
<dbReference type="RefSeq" id="WP_144992779.1">
    <property type="nucleotide sequence ID" value="NZ_CP036281.1"/>
</dbReference>
<gene>
    <name evidence="2" type="ORF">Pla110_04710</name>
</gene>
<evidence type="ECO:0008006" key="4">
    <source>
        <dbReference type="Google" id="ProtNLM"/>
    </source>
</evidence>
<dbReference type="InterPro" id="IPR015943">
    <property type="entry name" value="WD40/YVTN_repeat-like_dom_sf"/>
</dbReference>
<name>A0A518CHR6_9PLAN</name>
<organism evidence="2 3">
    <name type="scientific">Polystyrenella longa</name>
    <dbReference type="NCBI Taxonomy" id="2528007"/>
    <lineage>
        <taxon>Bacteria</taxon>
        <taxon>Pseudomonadati</taxon>
        <taxon>Planctomycetota</taxon>
        <taxon>Planctomycetia</taxon>
        <taxon>Planctomycetales</taxon>
        <taxon>Planctomycetaceae</taxon>
        <taxon>Polystyrenella</taxon>
    </lineage>
</organism>
<evidence type="ECO:0000313" key="2">
    <source>
        <dbReference type="EMBL" id="QDU78767.1"/>
    </source>
</evidence>
<dbReference type="Gene3D" id="2.130.10.10">
    <property type="entry name" value="YVTN repeat-like/Quinoprotein amine dehydrogenase"/>
    <property type="match status" value="1"/>
</dbReference>
<feature type="chain" id="PRO_5021931805" description="SMP-30/Gluconolaconase/LRE-like region" evidence="1">
    <location>
        <begin position="26"/>
        <end position="337"/>
    </location>
</feature>
<dbReference type="Proteomes" id="UP000317178">
    <property type="component" value="Chromosome"/>
</dbReference>
<evidence type="ECO:0000313" key="3">
    <source>
        <dbReference type="Proteomes" id="UP000317178"/>
    </source>
</evidence>
<protein>
    <recommendedName>
        <fullName evidence="4">SMP-30/Gluconolaconase/LRE-like region</fullName>
    </recommendedName>
</protein>
<sequence precursor="true">MMMKAKRFALLTGCLSLSLACLAHAEEPEHETLVIDLDNPSGVAVHSETGNVYTASRFGVHRYEPKDHKAVFEVSGFPTDVYGKGPKYNIGPLGVGFLGDKHIVVGDGSRPDGEELVRVYELNGKKKSDADAVYTLGPIVKGEQTAKGEGNFYGVAVNESAIFVTCNGDDTKGWVSKADIAEGKPGELKPFIATKEATGTDAPVAITFSPDGSELVVGQMGEMNVPSDSLLTFYDPATGELKRSLKTELSDIAGLAYSPETSKLYAVDFSWVAPENGGLFELAVDGETVTATKIMSLDKPTSLAFGKEGQLYVTQFGSEPPEGAESAGSLIEIKAGL</sequence>
<proteinExistence type="predicted"/>
<evidence type="ECO:0000256" key="1">
    <source>
        <dbReference type="SAM" id="SignalP"/>
    </source>
</evidence>
<dbReference type="AlphaFoldDB" id="A0A518CHR6"/>
<accession>A0A518CHR6</accession>
<dbReference type="SUPFAM" id="SSF101898">
    <property type="entry name" value="NHL repeat"/>
    <property type="match status" value="1"/>
</dbReference>
<dbReference type="EMBL" id="CP036281">
    <property type="protein sequence ID" value="QDU78767.1"/>
    <property type="molecule type" value="Genomic_DNA"/>
</dbReference>